<keyword evidence="10" id="KW-1185">Reference proteome</keyword>
<name>A0A9P4WDZ2_CURKU</name>
<dbReference type="OrthoDB" id="444631at2759"/>
<dbReference type="Proteomes" id="UP000801428">
    <property type="component" value="Unassembled WGS sequence"/>
</dbReference>
<accession>A0A9P4WDZ2</accession>
<comment type="subcellular location">
    <subcellularLocation>
        <location evidence="1">Membrane</location>
        <topology evidence="1">Multi-pass membrane protein</topology>
    </subcellularLocation>
</comment>
<keyword evidence="3 7" id="KW-1133">Transmembrane helix</keyword>
<feature type="compositionally biased region" description="Polar residues" evidence="6">
    <location>
        <begin position="266"/>
        <end position="351"/>
    </location>
</feature>
<feature type="transmembrane region" description="Helical" evidence="7">
    <location>
        <begin position="88"/>
        <end position="107"/>
    </location>
</feature>
<evidence type="ECO:0000256" key="2">
    <source>
        <dbReference type="ARBA" id="ARBA00022692"/>
    </source>
</evidence>
<dbReference type="PANTHER" id="PTHR33048:SF47">
    <property type="entry name" value="INTEGRAL MEMBRANE PROTEIN-RELATED"/>
    <property type="match status" value="1"/>
</dbReference>
<dbReference type="PANTHER" id="PTHR33048">
    <property type="entry name" value="PTH11-LIKE INTEGRAL MEMBRANE PROTEIN (AFU_ORTHOLOGUE AFUA_5G11245)"/>
    <property type="match status" value="1"/>
</dbReference>
<organism evidence="9 10">
    <name type="scientific">Curvularia kusanoi</name>
    <name type="common">Cochliobolus kusanoi</name>
    <dbReference type="NCBI Taxonomy" id="90978"/>
    <lineage>
        <taxon>Eukaryota</taxon>
        <taxon>Fungi</taxon>
        <taxon>Dikarya</taxon>
        <taxon>Ascomycota</taxon>
        <taxon>Pezizomycotina</taxon>
        <taxon>Dothideomycetes</taxon>
        <taxon>Pleosporomycetidae</taxon>
        <taxon>Pleosporales</taxon>
        <taxon>Pleosporineae</taxon>
        <taxon>Pleosporaceae</taxon>
        <taxon>Curvularia</taxon>
    </lineage>
</organism>
<keyword evidence="2 7" id="KW-0812">Transmembrane</keyword>
<evidence type="ECO:0000256" key="4">
    <source>
        <dbReference type="ARBA" id="ARBA00023136"/>
    </source>
</evidence>
<evidence type="ECO:0000256" key="6">
    <source>
        <dbReference type="SAM" id="MobiDB-lite"/>
    </source>
</evidence>
<dbReference type="EMBL" id="SWKU01000003">
    <property type="protein sequence ID" value="KAF3008694.1"/>
    <property type="molecule type" value="Genomic_DNA"/>
</dbReference>
<feature type="region of interest" description="Disordered" evidence="6">
    <location>
        <begin position="259"/>
        <end position="356"/>
    </location>
</feature>
<evidence type="ECO:0000313" key="9">
    <source>
        <dbReference type="EMBL" id="KAF3008694.1"/>
    </source>
</evidence>
<feature type="transmembrane region" description="Helical" evidence="7">
    <location>
        <begin position="127"/>
        <end position="152"/>
    </location>
</feature>
<evidence type="ECO:0000256" key="5">
    <source>
        <dbReference type="ARBA" id="ARBA00038359"/>
    </source>
</evidence>
<feature type="transmembrane region" description="Helical" evidence="7">
    <location>
        <begin position="12"/>
        <end position="33"/>
    </location>
</feature>
<comment type="caution">
    <text evidence="9">The sequence shown here is derived from an EMBL/GenBank/DDBJ whole genome shotgun (WGS) entry which is preliminary data.</text>
</comment>
<dbReference type="Pfam" id="PF20684">
    <property type="entry name" value="Fung_rhodopsin"/>
    <property type="match status" value="1"/>
</dbReference>
<proteinExistence type="inferred from homology"/>
<comment type="similarity">
    <text evidence="5">Belongs to the SAT4 family.</text>
</comment>
<feature type="transmembrane region" description="Helical" evidence="7">
    <location>
        <begin position="204"/>
        <end position="222"/>
    </location>
</feature>
<evidence type="ECO:0000313" key="10">
    <source>
        <dbReference type="Proteomes" id="UP000801428"/>
    </source>
</evidence>
<feature type="transmembrane region" description="Helical" evidence="7">
    <location>
        <begin position="164"/>
        <end position="184"/>
    </location>
</feature>
<dbReference type="GO" id="GO:0016020">
    <property type="term" value="C:membrane"/>
    <property type="evidence" value="ECO:0007669"/>
    <property type="project" value="UniProtKB-SubCell"/>
</dbReference>
<keyword evidence="4 7" id="KW-0472">Membrane</keyword>
<evidence type="ECO:0000256" key="3">
    <source>
        <dbReference type="ARBA" id="ARBA00022989"/>
    </source>
</evidence>
<dbReference type="InterPro" id="IPR052337">
    <property type="entry name" value="SAT4-like"/>
</dbReference>
<sequence length="476" mass="51425">MLENASPAGIRVNTIVLAFTLVAGTIVFLRLFTRLVLTKGAGFEDVCIAFAMVSSIGLAVVTSEQVMHGLGQHMYELDADDITITLKMFWAIITCGTWGIVGNVFICKPISYFWDESFRGGRCMNEYIIWFTTAGLNIGQDVIILFLPLPVIRSLQISRSQKKGLITMLALGASVIVVSTIRLYTLDDLANSNDRTFDNTDQATLSAVEVNVGIVCACLPAMRPLFALMMPKYFTSAPAYTTVPANDLERRLVHMRAKSVSPGIKTPTQTFRPGSKYSRVSGSQVTLATPPYVSSRSSTHTASRGASMAQSRSASIFQPRSGSVSHSRNGSATHSRNPSATHSRNGSTLSVTVPKGITAGPFQGKALNPLRMSPVTPFAPPIALRLGSVSEDNFDDTATLAPSVYSRRPSEASISLTRLPTSKRAPRTPVSTKPLPLTPFPVTTSGEWSHLTAIPRPKASEKTLVERIEVVKTDEA</sequence>
<feature type="transmembrane region" description="Helical" evidence="7">
    <location>
        <begin position="48"/>
        <end position="67"/>
    </location>
</feature>
<dbReference type="InterPro" id="IPR049326">
    <property type="entry name" value="Rhodopsin_dom_fungi"/>
</dbReference>
<evidence type="ECO:0000256" key="7">
    <source>
        <dbReference type="SAM" id="Phobius"/>
    </source>
</evidence>
<dbReference type="AlphaFoldDB" id="A0A9P4WDZ2"/>
<protein>
    <recommendedName>
        <fullName evidence="8">Rhodopsin domain-containing protein</fullName>
    </recommendedName>
</protein>
<gene>
    <name evidence="9" type="ORF">E8E13_009437</name>
</gene>
<evidence type="ECO:0000259" key="8">
    <source>
        <dbReference type="Pfam" id="PF20684"/>
    </source>
</evidence>
<reference evidence="9" key="1">
    <citation type="submission" date="2019-04" db="EMBL/GenBank/DDBJ databases">
        <title>Sequencing of skin fungus with MAO and IRED activity.</title>
        <authorList>
            <person name="Marsaioli A.J."/>
            <person name="Bonatto J.M.C."/>
            <person name="Reis Junior O."/>
        </authorList>
    </citation>
    <scope>NUCLEOTIDE SEQUENCE</scope>
    <source>
        <strain evidence="9">30M1</strain>
    </source>
</reference>
<evidence type="ECO:0000256" key="1">
    <source>
        <dbReference type="ARBA" id="ARBA00004141"/>
    </source>
</evidence>
<feature type="domain" description="Rhodopsin" evidence="8">
    <location>
        <begin position="93"/>
        <end position="227"/>
    </location>
</feature>